<proteinExistence type="predicted"/>
<dbReference type="InterPro" id="IPR032710">
    <property type="entry name" value="NTF2-like_dom_sf"/>
</dbReference>
<dbReference type="Proteomes" id="UP001190466">
    <property type="component" value="Chromosome"/>
</dbReference>
<dbReference type="SUPFAM" id="SSF54427">
    <property type="entry name" value="NTF2-like"/>
    <property type="match status" value="1"/>
</dbReference>
<evidence type="ECO:0000259" key="1">
    <source>
        <dbReference type="Pfam" id="PF13577"/>
    </source>
</evidence>
<dbReference type="Gene3D" id="3.10.450.50">
    <property type="match status" value="1"/>
</dbReference>
<evidence type="ECO:0000313" key="3">
    <source>
        <dbReference type="Proteomes" id="UP001190466"/>
    </source>
</evidence>
<dbReference type="EMBL" id="OY726395">
    <property type="protein sequence ID" value="CAJ1587342.1"/>
    <property type="molecule type" value="Genomic_DNA"/>
</dbReference>
<feature type="domain" description="SnoaL-like" evidence="1">
    <location>
        <begin position="13"/>
        <end position="96"/>
    </location>
</feature>
<sequence>MLGDDLVSTDTLSLTELQNFIGEFWYHYDQGHFAEMGAAFTDDAVYISRSDSGECPFEEALAADLSGAEVVPWLVEHRKASPYPLRHHTTNLHVTGAEGPITYARHYIFVNQITEFVPFAVSSGVVEIGVRRGPNGPQFTKMSVILDATNSEPLSGAGLPGAENAPANA</sequence>
<reference evidence="2 3" key="1">
    <citation type="submission" date="2023-08" db="EMBL/GenBank/DDBJ databases">
        <authorList>
            <person name="Folkvardsen B D."/>
            <person name="Norman A."/>
        </authorList>
    </citation>
    <scope>NUCLEOTIDE SEQUENCE [LARGE SCALE GENOMIC DNA]</scope>
    <source>
        <strain evidence="2 3">Mu0050</strain>
    </source>
</reference>
<name>A0ABN9P901_9MYCO</name>
<protein>
    <submittedName>
        <fullName evidence="2">Polyketide cyclase</fullName>
    </submittedName>
</protein>
<evidence type="ECO:0000313" key="2">
    <source>
        <dbReference type="EMBL" id="CAJ1587342.1"/>
    </source>
</evidence>
<gene>
    <name evidence="2" type="ORF">MU0050_004747</name>
</gene>
<dbReference type="RefSeq" id="WP_316513110.1">
    <property type="nucleotide sequence ID" value="NZ_OY726395.1"/>
</dbReference>
<dbReference type="InterPro" id="IPR037401">
    <property type="entry name" value="SnoaL-like"/>
</dbReference>
<organism evidence="2 3">
    <name type="scientific">[Mycobacterium] wendilense</name>
    <dbReference type="NCBI Taxonomy" id="3064284"/>
    <lineage>
        <taxon>Bacteria</taxon>
        <taxon>Bacillati</taxon>
        <taxon>Actinomycetota</taxon>
        <taxon>Actinomycetes</taxon>
        <taxon>Mycobacteriales</taxon>
        <taxon>Mycobacteriaceae</taxon>
        <taxon>Mycolicibacter</taxon>
    </lineage>
</organism>
<accession>A0ABN9P901</accession>
<keyword evidence="3" id="KW-1185">Reference proteome</keyword>
<dbReference type="Pfam" id="PF13577">
    <property type="entry name" value="SnoaL_4"/>
    <property type="match status" value="1"/>
</dbReference>